<dbReference type="InterPro" id="IPR021109">
    <property type="entry name" value="Peptidase_aspartic_dom_sf"/>
</dbReference>
<dbReference type="STRING" id="985053.VMUT_2282"/>
<dbReference type="Gene3D" id="2.40.70.10">
    <property type="entry name" value="Acid Proteases"/>
    <property type="match status" value="1"/>
</dbReference>
<evidence type="ECO:0000313" key="2">
    <source>
        <dbReference type="Proteomes" id="UP000007485"/>
    </source>
</evidence>
<evidence type="ECO:0008006" key="3">
    <source>
        <dbReference type="Google" id="ProtNLM"/>
    </source>
</evidence>
<keyword evidence="2" id="KW-1185">Reference proteome</keyword>
<accession>F0QXZ1</accession>
<organism evidence="1 2">
    <name type="scientific">Vulcanisaeta moutnovskia (strain 768-28)</name>
    <dbReference type="NCBI Taxonomy" id="985053"/>
    <lineage>
        <taxon>Archaea</taxon>
        <taxon>Thermoproteota</taxon>
        <taxon>Thermoprotei</taxon>
        <taxon>Thermoproteales</taxon>
        <taxon>Thermoproteaceae</taxon>
        <taxon>Vulcanisaeta</taxon>
    </lineage>
</organism>
<dbReference type="Proteomes" id="UP000007485">
    <property type="component" value="Chromosome"/>
</dbReference>
<dbReference type="HOGENOM" id="CLU_2379593_0_0_2"/>
<reference evidence="1 2" key="1">
    <citation type="journal article" date="2011" name="J. Bacteriol.">
        <title>Complete genome sequence of 'Vulcanisaeta moutnovskia' strain 768-28, a novel member of the hyperthermophilic crenarchaeal genus vulcanisaeta.</title>
        <authorList>
            <person name="Gumerov V.M."/>
            <person name="Mardanov A.V."/>
            <person name="Beletsky A.V."/>
            <person name="Prokofeva M.I."/>
            <person name="Bonch-Osmolovskaya E.A."/>
            <person name="Ravin N.V."/>
            <person name="Skryabin K.G."/>
        </authorList>
    </citation>
    <scope>NUCLEOTIDE SEQUENCE [LARGE SCALE GENOMIC DNA]</scope>
    <source>
        <strain evidence="1 2">768-28</strain>
    </source>
</reference>
<gene>
    <name evidence="1" type="ordered locus">VMUT_2282</name>
</gene>
<dbReference type="KEGG" id="vmo:VMUT_2282"/>
<proteinExistence type="predicted"/>
<dbReference type="EMBL" id="CP002529">
    <property type="protein sequence ID" value="ADY02477.1"/>
    <property type="molecule type" value="Genomic_DNA"/>
</dbReference>
<dbReference type="RefSeq" id="WP_013605638.1">
    <property type="nucleotide sequence ID" value="NC_015151.1"/>
</dbReference>
<dbReference type="AlphaFoldDB" id="F0QXZ1"/>
<dbReference type="Pfam" id="PF13650">
    <property type="entry name" value="Asp_protease_2"/>
    <property type="match status" value="1"/>
</dbReference>
<sequence>MGIFSVKARIWNVKEPVRSATVDLLVDTDSTYTMIPGRVLEDLGIKPTRSVRLRLADGRVIERPLGEAGIEVEGSQHRQRRLSLMMRATTYLVQ</sequence>
<evidence type="ECO:0000313" key="1">
    <source>
        <dbReference type="EMBL" id="ADY02477.1"/>
    </source>
</evidence>
<name>F0QXZ1_VULM7</name>
<protein>
    <recommendedName>
        <fullName evidence="3">Retroviral aspartyl protease</fullName>
    </recommendedName>
</protein>
<dbReference type="GeneID" id="10289934"/>
<dbReference type="eggNOG" id="arCOG03743">
    <property type="taxonomic scope" value="Archaea"/>
</dbReference>